<dbReference type="PANTHER" id="PTHR43758:SF2">
    <property type="entry name" value="OXIDIZED PURINE NUCLEOSIDE TRIPHOSPHATE HYDROLASE"/>
    <property type="match status" value="1"/>
</dbReference>
<dbReference type="RefSeq" id="WP_014368304.1">
    <property type="nucleotide sequence ID" value="NC_016935.1"/>
</dbReference>
<keyword evidence="4 7" id="KW-0378">Hydrolase</keyword>
<sequence length="164" mass="17911">MLEYNVAFLRRGDLLLMLNRSKPPLLGLWNGVGGKLEPGESPLESVLREIGEETGLALKEDAIRFGGIVTWEIDGRMAGGMYAYTADAGSGDLGGLPRETADGILAWKPAAWVLNPENRGVAGHVQYFLPPMLEKSPAAEYRCLFREGQLLTCECLPLDLSLYT</sequence>
<dbReference type="SUPFAM" id="SSF55811">
    <property type="entry name" value="Nudix"/>
    <property type="match status" value="1"/>
</dbReference>
<dbReference type="GO" id="GO:0005737">
    <property type="term" value="C:cytoplasm"/>
    <property type="evidence" value="ECO:0007669"/>
    <property type="project" value="TreeGrafter"/>
</dbReference>
<keyword evidence="8" id="KW-1185">Reference proteome</keyword>
<comment type="similarity">
    <text evidence="2">Belongs to the Nudix hydrolase family.</text>
</comment>
<accession>H6NSJ6</accession>
<dbReference type="InterPro" id="IPR015797">
    <property type="entry name" value="NUDIX_hydrolase-like_dom_sf"/>
</dbReference>
<dbReference type="PROSITE" id="PS51462">
    <property type="entry name" value="NUDIX"/>
    <property type="match status" value="1"/>
</dbReference>
<dbReference type="GO" id="GO:0046872">
    <property type="term" value="F:metal ion binding"/>
    <property type="evidence" value="ECO:0007669"/>
    <property type="project" value="UniProtKB-KW"/>
</dbReference>
<dbReference type="STRING" id="1116391.PM3016_447"/>
<evidence type="ECO:0000256" key="1">
    <source>
        <dbReference type="ARBA" id="ARBA00001946"/>
    </source>
</evidence>
<evidence type="ECO:0000313" key="7">
    <source>
        <dbReference type="EMBL" id="AFC27417.1"/>
    </source>
</evidence>
<dbReference type="AlphaFoldDB" id="H6NSJ6"/>
<protein>
    <submittedName>
        <fullName evidence="7">MutT/Nudix family hydrolase</fullName>
    </submittedName>
</protein>
<evidence type="ECO:0000256" key="4">
    <source>
        <dbReference type="ARBA" id="ARBA00022801"/>
    </source>
</evidence>
<dbReference type="Proteomes" id="UP000007523">
    <property type="component" value="Chromosome"/>
</dbReference>
<evidence type="ECO:0000313" key="8">
    <source>
        <dbReference type="Proteomes" id="UP000007523"/>
    </source>
</evidence>
<dbReference type="PANTHER" id="PTHR43758">
    <property type="entry name" value="7,8-DIHYDRO-8-OXOGUANINE TRIPHOSPHATASE"/>
    <property type="match status" value="1"/>
</dbReference>
<reference evidence="7 8" key="1">
    <citation type="journal article" date="2012" name="J. Bacteriol.">
        <title>Complete Genome Sequence of Paenibacillus mucilaginosus 3016, a Bacterium Functional as Microbial Fertilizer.</title>
        <authorList>
            <person name="Ma M."/>
            <person name="Wang Z."/>
            <person name="Li L."/>
            <person name="Jiang X."/>
            <person name="Guan D."/>
            <person name="Cao F."/>
            <person name="Chen H."/>
            <person name="Wang X."/>
            <person name="Shen D."/>
            <person name="Du B."/>
            <person name="Li J."/>
        </authorList>
    </citation>
    <scope>NUCLEOTIDE SEQUENCE [LARGE SCALE GENOMIC DNA]</scope>
    <source>
        <strain evidence="7 8">3016</strain>
    </source>
</reference>
<dbReference type="CDD" id="cd18886">
    <property type="entry name" value="NUDIX_MutT_Nudt1"/>
    <property type="match status" value="1"/>
</dbReference>
<gene>
    <name evidence="7" type="ORF">PM3016_447</name>
</gene>
<organism evidence="7 8">
    <name type="scientific">Paenibacillus mucilaginosus 3016</name>
    <dbReference type="NCBI Taxonomy" id="1116391"/>
    <lineage>
        <taxon>Bacteria</taxon>
        <taxon>Bacillati</taxon>
        <taxon>Bacillota</taxon>
        <taxon>Bacilli</taxon>
        <taxon>Bacillales</taxon>
        <taxon>Paenibacillaceae</taxon>
        <taxon>Paenibacillus</taxon>
    </lineage>
</organism>
<keyword evidence="3" id="KW-0479">Metal-binding</keyword>
<dbReference type="EMBL" id="CP003235">
    <property type="protein sequence ID" value="AFC27417.1"/>
    <property type="molecule type" value="Genomic_DNA"/>
</dbReference>
<proteinExistence type="inferred from homology"/>
<dbReference type="Gene3D" id="3.90.79.10">
    <property type="entry name" value="Nucleoside Triphosphate Pyrophosphohydrolase"/>
    <property type="match status" value="1"/>
</dbReference>
<comment type="cofactor">
    <cofactor evidence="1">
        <name>Mg(2+)</name>
        <dbReference type="ChEBI" id="CHEBI:18420"/>
    </cofactor>
</comment>
<dbReference type="InterPro" id="IPR000086">
    <property type="entry name" value="NUDIX_hydrolase_dom"/>
</dbReference>
<dbReference type="GO" id="GO:0016818">
    <property type="term" value="F:hydrolase activity, acting on acid anhydrides, in phosphorus-containing anhydrides"/>
    <property type="evidence" value="ECO:0007669"/>
    <property type="project" value="TreeGrafter"/>
</dbReference>
<feature type="domain" description="Nudix hydrolase" evidence="6">
    <location>
        <begin position="1"/>
        <end position="134"/>
    </location>
</feature>
<dbReference type="HOGENOM" id="CLU_037162_27_0_9"/>
<evidence type="ECO:0000259" key="6">
    <source>
        <dbReference type="PROSITE" id="PS51462"/>
    </source>
</evidence>
<evidence type="ECO:0000256" key="5">
    <source>
        <dbReference type="ARBA" id="ARBA00022842"/>
    </source>
</evidence>
<keyword evidence="5" id="KW-0460">Magnesium</keyword>
<evidence type="ECO:0000256" key="2">
    <source>
        <dbReference type="ARBA" id="ARBA00005582"/>
    </source>
</evidence>
<name>H6NSJ6_9BACL</name>
<dbReference type="Pfam" id="PF00293">
    <property type="entry name" value="NUDIX"/>
    <property type="match status" value="1"/>
</dbReference>
<evidence type="ECO:0000256" key="3">
    <source>
        <dbReference type="ARBA" id="ARBA00022723"/>
    </source>
</evidence>
<dbReference type="KEGG" id="pmq:PM3016_447"/>